<comment type="caution">
    <text evidence="3">The sequence shown here is derived from an EMBL/GenBank/DDBJ whole genome shotgun (WGS) entry which is preliminary data.</text>
</comment>
<reference evidence="3 4" key="1">
    <citation type="submission" date="2024-07" db="EMBL/GenBank/DDBJ databases">
        <title>Section-level genome sequencing and comparative genomics of Aspergillus sections Usti and Cavernicolus.</title>
        <authorList>
            <consortium name="Lawrence Berkeley National Laboratory"/>
            <person name="Nybo J.L."/>
            <person name="Vesth T.C."/>
            <person name="Theobald S."/>
            <person name="Frisvad J.C."/>
            <person name="Larsen T.O."/>
            <person name="Kjaerboelling I."/>
            <person name="Rothschild-Mancinelli K."/>
            <person name="Lyhne E.K."/>
            <person name="Kogle M.E."/>
            <person name="Barry K."/>
            <person name="Clum A."/>
            <person name="Na H."/>
            <person name="Ledsgaard L."/>
            <person name="Lin J."/>
            <person name="Lipzen A."/>
            <person name="Kuo A."/>
            <person name="Riley R."/>
            <person name="Mondo S."/>
            <person name="Labutti K."/>
            <person name="Haridas S."/>
            <person name="Pangalinan J."/>
            <person name="Salamov A.A."/>
            <person name="Simmons B.A."/>
            <person name="Magnuson J.K."/>
            <person name="Chen J."/>
            <person name="Drula E."/>
            <person name="Henrissat B."/>
            <person name="Wiebenga A."/>
            <person name="Lubbers R.J."/>
            <person name="Gomes A.C."/>
            <person name="Makela M.R."/>
            <person name="Stajich J."/>
            <person name="Grigoriev I.V."/>
            <person name="Mortensen U.H."/>
            <person name="De Vries R.P."/>
            <person name="Baker S.E."/>
            <person name="Andersen M.R."/>
        </authorList>
    </citation>
    <scope>NUCLEOTIDE SEQUENCE [LARGE SCALE GENOMIC DNA]</scope>
    <source>
        <strain evidence="3 4">CBS 209.92</strain>
    </source>
</reference>
<proteinExistence type="predicted"/>
<dbReference type="EMBL" id="JBFTWV010000007">
    <property type="protein sequence ID" value="KAL2799474.1"/>
    <property type="molecule type" value="Genomic_DNA"/>
</dbReference>
<feature type="compositionally biased region" description="Low complexity" evidence="1">
    <location>
        <begin position="47"/>
        <end position="63"/>
    </location>
</feature>
<keyword evidence="4" id="KW-1185">Reference proteome</keyword>
<gene>
    <name evidence="3" type="ORF">BJX66DRAFT_332961</name>
</gene>
<evidence type="ECO:0000313" key="3">
    <source>
        <dbReference type="EMBL" id="KAL2799474.1"/>
    </source>
</evidence>
<feature type="domain" description="DUF7730" evidence="2">
    <location>
        <begin position="80"/>
        <end position="215"/>
    </location>
</feature>
<feature type="region of interest" description="Disordered" evidence="1">
    <location>
        <begin position="41"/>
        <end position="63"/>
    </location>
</feature>
<name>A0ABR4GK95_9EURO</name>
<dbReference type="Pfam" id="PF24864">
    <property type="entry name" value="DUF7730"/>
    <property type="match status" value="1"/>
</dbReference>
<organism evidence="3 4">
    <name type="scientific">Aspergillus keveii</name>
    <dbReference type="NCBI Taxonomy" id="714993"/>
    <lineage>
        <taxon>Eukaryota</taxon>
        <taxon>Fungi</taxon>
        <taxon>Dikarya</taxon>
        <taxon>Ascomycota</taxon>
        <taxon>Pezizomycotina</taxon>
        <taxon>Eurotiomycetes</taxon>
        <taxon>Eurotiomycetidae</taxon>
        <taxon>Eurotiales</taxon>
        <taxon>Aspergillaceae</taxon>
        <taxon>Aspergillus</taxon>
        <taxon>Aspergillus subgen. Nidulantes</taxon>
    </lineage>
</organism>
<dbReference type="PANTHER" id="PTHR38790">
    <property type="entry name" value="2EXR DOMAIN-CONTAINING PROTEIN-RELATED"/>
    <property type="match status" value="1"/>
</dbReference>
<protein>
    <recommendedName>
        <fullName evidence="2">DUF7730 domain-containing protein</fullName>
    </recommendedName>
</protein>
<evidence type="ECO:0000259" key="2">
    <source>
        <dbReference type="Pfam" id="PF24864"/>
    </source>
</evidence>
<sequence>MARTKAEAYYSLAHNYLTAYRRNQARGGGGRVEQWRRRRSLLPPITPTSNSNPNTNTNTNTNNRASTIATRCKTLRAIASQTDCALLSRLPPEIRHMIWVAVLGDLEIEIVTRRHRRVIPYFYDECGCVDKRAHTCPFLGCIVHGHESDENRDREQEARLRLLAVVLTCRRIYTETLPVLYSTNTFTFATFEIIHLFRSSIPSSHWNLIRFVHVHTYNILWHHRGRADVFRISCEDVLSLTALREFTIQVRRSRSGLLGVVGFEGVVGALEVLKGLKRRGVRLIIEVEVDGKGNGEMHVADVRELLERKGMEGWVVRAVEGSE</sequence>
<evidence type="ECO:0000256" key="1">
    <source>
        <dbReference type="SAM" id="MobiDB-lite"/>
    </source>
</evidence>
<dbReference type="Proteomes" id="UP001610563">
    <property type="component" value="Unassembled WGS sequence"/>
</dbReference>
<dbReference type="InterPro" id="IPR056632">
    <property type="entry name" value="DUF7730"/>
</dbReference>
<accession>A0ABR4GK95</accession>
<evidence type="ECO:0000313" key="4">
    <source>
        <dbReference type="Proteomes" id="UP001610563"/>
    </source>
</evidence>